<dbReference type="AlphaFoldDB" id="X1BYP3"/>
<organism evidence="1">
    <name type="scientific">marine sediment metagenome</name>
    <dbReference type="NCBI Taxonomy" id="412755"/>
    <lineage>
        <taxon>unclassified sequences</taxon>
        <taxon>metagenomes</taxon>
        <taxon>ecological metagenomes</taxon>
    </lineage>
</organism>
<sequence length="35" mass="3920">MSIPTLDLAPSYYAEEILSGIPFSFPRFGDGDWRA</sequence>
<dbReference type="EMBL" id="BART01022736">
    <property type="protein sequence ID" value="GAH00107.1"/>
    <property type="molecule type" value="Genomic_DNA"/>
</dbReference>
<name>X1BYP3_9ZZZZ</name>
<proteinExistence type="predicted"/>
<comment type="caution">
    <text evidence="1">The sequence shown here is derived from an EMBL/GenBank/DDBJ whole genome shotgun (WGS) entry which is preliminary data.</text>
</comment>
<gene>
    <name evidence="1" type="ORF">S01H4_41559</name>
</gene>
<protein>
    <submittedName>
        <fullName evidence="1">Uncharacterized protein</fullName>
    </submittedName>
</protein>
<reference evidence="1" key="1">
    <citation type="journal article" date="2014" name="Front. Microbiol.">
        <title>High frequency of phylogenetically diverse reductive dehalogenase-homologous genes in deep subseafloor sedimentary metagenomes.</title>
        <authorList>
            <person name="Kawai M."/>
            <person name="Futagami T."/>
            <person name="Toyoda A."/>
            <person name="Takaki Y."/>
            <person name="Nishi S."/>
            <person name="Hori S."/>
            <person name="Arai W."/>
            <person name="Tsubouchi T."/>
            <person name="Morono Y."/>
            <person name="Uchiyama I."/>
            <person name="Ito T."/>
            <person name="Fujiyama A."/>
            <person name="Inagaki F."/>
            <person name="Takami H."/>
        </authorList>
    </citation>
    <scope>NUCLEOTIDE SEQUENCE</scope>
    <source>
        <strain evidence="1">Expedition CK06-06</strain>
    </source>
</reference>
<evidence type="ECO:0000313" key="1">
    <source>
        <dbReference type="EMBL" id="GAH00107.1"/>
    </source>
</evidence>
<accession>X1BYP3</accession>
<feature type="non-terminal residue" evidence="1">
    <location>
        <position position="35"/>
    </location>
</feature>